<comment type="caution">
    <text evidence="3">The sequence shown here is derived from an EMBL/GenBank/DDBJ whole genome shotgun (WGS) entry which is preliminary data.</text>
</comment>
<feature type="compositionally biased region" description="Basic and acidic residues" evidence="1">
    <location>
        <begin position="340"/>
        <end position="350"/>
    </location>
</feature>
<feature type="transmembrane region" description="Helical" evidence="2">
    <location>
        <begin position="273"/>
        <end position="293"/>
    </location>
</feature>
<dbReference type="Proteomes" id="UP000821853">
    <property type="component" value="Unassembled WGS sequence"/>
</dbReference>
<keyword evidence="2" id="KW-1133">Transmembrane helix</keyword>
<protein>
    <submittedName>
        <fullName evidence="3">Uncharacterized protein</fullName>
    </submittedName>
</protein>
<dbReference type="AlphaFoldDB" id="A0A9J6HAZ3"/>
<organism evidence="3 4">
    <name type="scientific">Haemaphysalis longicornis</name>
    <name type="common">Bush tick</name>
    <dbReference type="NCBI Taxonomy" id="44386"/>
    <lineage>
        <taxon>Eukaryota</taxon>
        <taxon>Metazoa</taxon>
        <taxon>Ecdysozoa</taxon>
        <taxon>Arthropoda</taxon>
        <taxon>Chelicerata</taxon>
        <taxon>Arachnida</taxon>
        <taxon>Acari</taxon>
        <taxon>Parasitiformes</taxon>
        <taxon>Ixodida</taxon>
        <taxon>Ixodoidea</taxon>
        <taxon>Ixodidae</taxon>
        <taxon>Haemaphysalinae</taxon>
        <taxon>Haemaphysalis</taxon>
    </lineage>
</organism>
<dbReference type="VEuPathDB" id="VectorBase:HLOH_052282"/>
<keyword evidence="2" id="KW-0472">Membrane</keyword>
<accession>A0A9J6HAZ3</accession>
<dbReference type="EMBL" id="JABSTR010001614">
    <property type="protein sequence ID" value="KAH9384113.1"/>
    <property type="molecule type" value="Genomic_DNA"/>
</dbReference>
<sequence length="350" mass="38851">MGRSARSRRWCGRSCTCAPFSAKAGSRCPRGLLAPVLCFVFLVTTGPPFAEQFREHGESAVHVLDWPCAIGERQHIFRKVAFAPRANYTERLVIEAFRELQPTAGISGFRMPAGPVEYASSAANYSEAFDLIIVSREFDQPLQRTVYSKEFSFFAEAAGPPPRQRWRTRSFHDGHDAAHAAEAATTPRCPSALGLVWLLLNYVAHAVRDKRLRLREFRRSSARRPACTGSSSCCADWARCWPPAALLQLVVTSVPDRFGVLVPPLRRPHSPMVVLYAYALHVISYMTLVSVFFTSETLAVLGRQLRHPAILPAAHLLRPLVLPGATHFLPASQHGPPDGNGRHPDLRTRP</sequence>
<gene>
    <name evidence="3" type="ORF">HPB48_026100</name>
</gene>
<keyword evidence="2" id="KW-0812">Transmembrane</keyword>
<proteinExistence type="predicted"/>
<evidence type="ECO:0000256" key="1">
    <source>
        <dbReference type="SAM" id="MobiDB-lite"/>
    </source>
</evidence>
<evidence type="ECO:0000313" key="3">
    <source>
        <dbReference type="EMBL" id="KAH9384113.1"/>
    </source>
</evidence>
<feature type="region of interest" description="Disordered" evidence="1">
    <location>
        <begin position="329"/>
        <end position="350"/>
    </location>
</feature>
<name>A0A9J6HAZ3_HAELO</name>
<evidence type="ECO:0000313" key="4">
    <source>
        <dbReference type="Proteomes" id="UP000821853"/>
    </source>
</evidence>
<evidence type="ECO:0000256" key="2">
    <source>
        <dbReference type="SAM" id="Phobius"/>
    </source>
</evidence>
<keyword evidence="4" id="KW-1185">Reference proteome</keyword>
<reference evidence="3 4" key="1">
    <citation type="journal article" date="2020" name="Cell">
        <title>Large-Scale Comparative Analyses of Tick Genomes Elucidate Their Genetic Diversity and Vector Capacities.</title>
        <authorList>
            <consortium name="Tick Genome and Microbiome Consortium (TIGMIC)"/>
            <person name="Jia N."/>
            <person name="Wang J."/>
            <person name="Shi W."/>
            <person name="Du L."/>
            <person name="Sun Y."/>
            <person name="Zhan W."/>
            <person name="Jiang J.F."/>
            <person name="Wang Q."/>
            <person name="Zhang B."/>
            <person name="Ji P."/>
            <person name="Bell-Sakyi L."/>
            <person name="Cui X.M."/>
            <person name="Yuan T.T."/>
            <person name="Jiang B.G."/>
            <person name="Yang W.F."/>
            <person name="Lam T.T."/>
            <person name="Chang Q.C."/>
            <person name="Ding S.J."/>
            <person name="Wang X.J."/>
            <person name="Zhu J.G."/>
            <person name="Ruan X.D."/>
            <person name="Zhao L."/>
            <person name="Wei J.T."/>
            <person name="Ye R.Z."/>
            <person name="Que T.C."/>
            <person name="Du C.H."/>
            <person name="Zhou Y.H."/>
            <person name="Cheng J.X."/>
            <person name="Dai P.F."/>
            <person name="Guo W.B."/>
            <person name="Han X.H."/>
            <person name="Huang E.J."/>
            <person name="Li L.F."/>
            <person name="Wei W."/>
            <person name="Gao Y.C."/>
            <person name="Liu J.Z."/>
            <person name="Shao H.Z."/>
            <person name="Wang X."/>
            <person name="Wang C.C."/>
            <person name="Yang T.C."/>
            <person name="Huo Q.B."/>
            <person name="Li W."/>
            <person name="Chen H.Y."/>
            <person name="Chen S.E."/>
            <person name="Zhou L.G."/>
            <person name="Ni X.B."/>
            <person name="Tian J.H."/>
            <person name="Sheng Y."/>
            <person name="Liu T."/>
            <person name="Pan Y.S."/>
            <person name="Xia L.Y."/>
            <person name="Li J."/>
            <person name="Zhao F."/>
            <person name="Cao W.C."/>
        </authorList>
    </citation>
    <scope>NUCLEOTIDE SEQUENCE [LARGE SCALE GENOMIC DNA]</scope>
    <source>
        <strain evidence="3">HaeL-2018</strain>
    </source>
</reference>